<keyword evidence="2 3" id="KW-0238">DNA-binding</keyword>
<dbReference type="GO" id="GO:0005634">
    <property type="term" value="C:nucleus"/>
    <property type="evidence" value="ECO:0007669"/>
    <property type="project" value="UniProtKB-SubCell"/>
</dbReference>
<evidence type="ECO:0000313" key="7">
    <source>
        <dbReference type="Proteomes" id="UP000078540"/>
    </source>
</evidence>
<gene>
    <name evidence="6" type="ORF">ALC53_10471</name>
</gene>
<evidence type="ECO:0000256" key="4">
    <source>
        <dbReference type="SAM" id="MobiDB-lite"/>
    </source>
</evidence>
<dbReference type="STRING" id="520822.A0A151I0H0"/>
<reference evidence="6 7" key="1">
    <citation type="submission" date="2015-09" db="EMBL/GenBank/DDBJ databases">
        <title>Atta colombica WGS genome.</title>
        <authorList>
            <person name="Nygaard S."/>
            <person name="Hu H."/>
            <person name="Boomsma J."/>
            <person name="Zhang G."/>
        </authorList>
    </citation>
    <scope>NUCLEOTIDE SEQUENCE [LARGE SCALE GENOMIC DNA]</scope>
    <source>
        <strain evidence="6">Treedump-2</strain>
        <tissue evidence="6">Whole body</tissue>
    </source>
</reference>
<feature type="compositionally biased region" description="Polar residues" evidence="4">
    <location>
        <begin position="381"/>
        <end position="394"/>
    </location>
</feature>
<dbReference type="SUPFAM" id="SSF46689">
    <property type="entry name" value="Homeodomain-like"/>
    <property type="match status" value="1"/>
</dbReference>
<evidence type="ECO:0000313" key="6">
    <source>
        <dbReference type="EMBL" id="KYM79134.1"/>
    </source>
</evidence>
<feature type="compositionally biased region" description="Acidic residues" evidence="4">
    <location>
        <begin position="423"/>
        <end position="435"/>
    </location>
</feature>
<dbReference type="GO" id="GO:0003677">
    <property type="term" value="F:DNA binding"/>
    <property type="evidence" value="ECO:0007669"/>
    <property type="project" value="UniProtKB-UniRule"/>
</dbReference>
<dbReference type="Proteomes" id="UP000078540">
    <property type="component" value="Unassembled WGS sequence"/>
</dbReference>
<evidence type="ECO:0000256" key="2">
    <source>
        <dbReference type="PROSITE-ProRule" id="PRU00108"/>
    </source>
</evidence>
<dbReference type="GO" id="GO:0006357">
    <property type="term" value="P:regulation of transcription by RNA polymerase II"/>
    <property type="evidence" value="ECO:0007669"/>
    <property type="project" value="TreeGrafter"/>
</dbReference>
<dbReference type="InterPro" id="IPR009057">
    <property type="entry name" value="Homeodomain-like_sf"/>
</dbReference>
<dbReference type="Pfam" id="PF00046">
    <property type="entry name" value="Homeodomain"/>
    <property type="match status" value="1"/>
</dbReference>
<dbReference type="AlphaFoldDB" id="A0A151I0H0"/>
<keyword evidence="7" id="KW-1185">Reference proteome</keyword>
<dbReference type="EMBL" id="KQ976619">
    <property type="protein sequence ID" value="KYM79134.1"/>
    <property type="molecule type" value="Genomic_DNA"/>
</dbReference>
<evidence type="ECO:0000259" key="5">
    <source>
        <dbReference type="PROSITE" id="PS50071"/>
    </source>
</evidence>
<accession>A0A151I0H0</accession>
<dbReference type="PROSITE" id="PS50071">
    <property type="entry name" value="HOMEOBOX_2"/>
    <property type="match status" value="1"/>
</dbReference>
<name>A0A151I0H0_9HYME</name>
<dbReference type="SMART" id="SM00389">
    <property type="entry name" value="HOX"/>
    <property type="match status" value="1"/>
</dbReference>
<sequence length="435" mass="48754">MFGYLPQLKVLKRAPTRDRALPGAVKEGFSLGDNFQGLPPEAIPAFLQNLQNSAGYNIAKPIARPAAYHPYHRPSHQPPQRHLPPNAHHTLQQLFYRGPYLTEIFQICQHVYFAGRERVNSALTVAADESARMGHGVHMKCSESTTILCTCSATRQNARMQQVRANIIGADNTIMLSLAISRRHDLEIQLPDLLLDDFDTIAIERIKRSAPKLIVKYTSNIKCNAIINFLNVYINALCLLTVASSGTGSHHPGTPGGGAVFPGTIQGSIGDFSGTGLVFPWATNARGKPRRGMMRRAVFSDLQRRGLEKRFQIQKYISKPDRKKLAEKLGLKDSQGTNCRSNEVRISRHRTSSEFVKIWFQNRRMKWRNSKERELLATGGSREQTLPNKNNPNPDLSDADGDRPRMDLSDVSPLTSPQRPEEQTENEEDEEINVT</sequence>
<keyword evidence="2 3" id="KW-0371">Homeobox</keyword>
<evidence type="ECO:0000256" key="3">
    <source>
        <dbReference type="RuleBase" id="RU000682"/>
    </source>
</evidence>
<feature type="region of interest" description="Disordered" evidence="4">
    <location>
        <begin position="375"/>
        <end position="435"/>
    </location>
</feature>
<evidence type="ECO:0000256" key="1">
    <source>
        <dbReference type="ARBA" id="ARBA00004123"/>
    </source>
</evidence>
<organism evidence="6 7">
    <name type="scientific">Atta colombica</name>
    <dbReference type="NCBI Taxonomy" id="520822"/>
    <lineage>
        <taxon>Eukaryota</taxon>
        <taxon>Metazoa</taxon>
        <taxon>Ecdysozoa</taxon>
        <taxon>Arthropoda</taxon>
        <taxon>Hexapoda</taxon>
        <taxon>Insecta</taxon>
        <taxon>Pterygota</taxon>
        <taxon>Neoptera</taxon>
        <taxon>Endopterygota</taxon>
        <taxon>Hymenoptera</taxon>
        <taxon>Apocrita</taxon>
        <taxon>Aculeata</taxon>
        <taxon>Formicoidea</taxon>
        <taxon>Formicidae</taxon>
        <taxon>Myrmicinae</taxon>
        <taxon>Atta</taxon>
    </lineage>
</organism>
<feature type="domain" description="Homeobox" evidence="5">
    <location>
        <begin position="290"/>
        <end position="370"/>
    </location>
</feature>
<dbReference type="PANTHER" id="PTHR24331:SF0">
    <property type="entry name" value="DBX"/>
    <property type="match status" value="1"/>
</dbReference>
<dbReference type="Gene3D" id="1.10.10.60">
    <property type="entry name" value="Homeodomain-like"/>
    <property type="match status" value="1"/>
</dbReference>
<keyword evidence="2 3" id="KW-0539">Nucleus</keyword>
<feature type="DNA-binding region" description="Homeobox" evidence="2">
    <location>
        <begin position="292"/>
        <end position="371"/>
    </location>
</feature>
<dbReference type="PANTHER" id="PTHR24331">
    <property type="entry name" value="DBX"/>
    <property type="match status" value="1"/>
</dbReference>
<comment type="subcellular location">
    <subcellularLocation>
        <location evidence="1 2 3">Nucleus</location>
    </subcellularLocation>
</comment>
<dbReference type="InterPro" id="IPR001356">
    <property type="entry name" value="HD"/>
</dbReference>
<protein>
    <submittedName>
        <fullName evidence="6">Homeobox protein DBX1-B</fullName>
    </submittedName>
</protein>
<dbReference type="CDD" id="cd00086">
    <property type="entry name" value="homeodomain"/>
    <property type="match status" value="1"/>
</dbReference>
<dbReference type="InterPro" id="IPR051662">
    <property type="entry name" value="H2.0_Homeobox_NeuralPatt"/>
</dbReference>
<proteinExistence type="predicted"/>